<dbReference type="Pfam" id="PF01593">
    <property type="entry name" value="Amino_oxidase"/>
    <property type="match status" value="1"/>
</dbReference>
<evidence type="ECO:0000313" key="2">
    <source>
        <dbReference type="EMBL" id="MBB6510689.1"/>
    </source>
</evidence>
<dbReference type="Gene3D" id="3.50.50.60">
    <property type="entry name" value="FAD/NAD(P)-binding domain"/>
    <property type="match status" value="1"/>
</dbReference>
<dbReference type="Gene3D" id="3.90.660.10">
    <property type="match status" value="1"/>
</dbReference>
<evidence type="ECO:0000259" key="1">
    <source>
        <dbReference type="Pfam" id="PF01593"/>
    </source>
</evidence>
<dbReference type="AlphaFoldDB" id="A0A7X0JN59"/>
<dbReference type="InterPro" id="IPR002937">
    <property type="entry name" value="Amino_oxidase"/>
</dbReference>
<proteinExistence type="predicted"/>
<dbReference type="GO" id="GO:0016491">
    <property type="term" value="F:oxidoreductase activity"/>
    <property type="evidence" value="ECO:0007669"/>
    <property type="project" value="InterPro"/>
</dbReference>
<name>A0A7X0JN59_9HYPH</name>
<reference evidence="2 3" key="1">
    <citation type="submission" date="2020-08" db="EMBL/GenBank/DDBJ databases">
        <title>The Agave Microbiome: Exploring the role of microbial communities in plant adaptations to desert environments.</title>
        <authorList>
            <person name="Partida-Martinez L.P."/>
        </authorList>
    </citation>
    <scope>NUCLEOTIDE SEQUENCE [LARGE SCALE GENOMIC DNA]</scope>
    <source>
        <strain evidence="2 3">AS3.12</strain>
    </source>
</reference>
<comment type="caution">
    <text evidence="2">The sequence shown here is derived from an EMBL/GenBank/DDBJ whole genome shotgun (WGS) entry which is preliminary data.</text>
</comment>
<dbReference type="RefSeq" id="WP_184655815.1">
    <property type="nucleotide sequence ID" value="NZ_JACHBU010000010.1"/>
</dbReference>
<dbReference type="Pfam" id="PF13450">
    <property type="entry name" value="NAD_binding_8"/>
    <property type="match status" value="1"/>
</dbReference>
<dbReference type="Proteomes" id="UP000585437">
    <property type="component" value="Unassembled WGS sequence"/>
</dbReference>
<feature type="domain" description="Amine oxidase" evidence="1">
    <location>
        <begin position="99"/>
        <end position="316"/>
    </location>
</feature>
<dbReference type="InterPro" id="IPR036188">
    <property type="entry name" value="FAD/NAD-bd_sf"/>
</dbReference>
<accession>A0A7X0JN59</accession>
<dbReference type="EMBL" id="JACHBU010000010">
    <property type="protein sequence ID" value="MBB6510689.1"/>
    <property type="molecule type" value="Genomic_DNA"/>
</dbReference>
<evidence type="ECO:0000313" key="3">
    <source>
        <dbReference type="Proteomes" id="UP000585437"/>
    </source>
</evidence>
<dbReference type="PANTHER" id="PTHR16128">
    <property type="entry name" value="FAD/NAD(P)-BINDING OXIDOREDUCTASE FAMILY PROTEIN"/>
    <property type="match status" value="1"/>
</dbReference>
<organism evidence="2 3">
    <name type="scientific">Rhizobium soli</name>
    <dbReference type="NCBI Taxonomy" id="424798"/>
    <lineage>
        <taxon>Bacteria</taxon>
        <taxon>Pseudomonadati</taxon>
        <taxon>Pseudomonadota</taxon>
        <taxon>Alphaproteobacteria</taxon>
        <taxon>Hyphomicrobiales</taxon>
        <taxon>Rhizobiaceae</taxon>
        <taxon>Rhizobium/Agrobacterium group</taxon>
        <taxon>Rhizobium</taxon>
    </lineage>
</organism>
<gene>
    <name evidence="2" type="ORF">F4695_004081</name>
</gene>
<keyword evidence="3" id="KW-1185">Reference proteome</keyword>
<dbReference type="PANTHER" id="PTHR16128:SF5">
    <property type="entry name" value="FAD_NAD(P)-BINDING OXIDOREDUCTASE FAMILY PROTEIN"/>
    <property type="match status" value="1"/>
</dbReference>
<dbReference type="SUPFAM" id="SSF51905">
    <property type="entry name" value="FAD/NAD(P)-binding domain"/>
    <property type="match status" value="1"/>
</dbReference>
<sequence length="331" mass="35618">MARRIRLGIVGAGIAGLTLARAMADCADVRIFEKSRGVGGRMATRRTDAVTFDHGAQYFTIRDGRFRAALETAQADRVIEPWTGALATLPDGNLAALSGGDTTRYVGSPSMNALAKAMAAGLDIQTDAPVEAISGTAGKWFLKIGDRREGPFDWLVLAAPAPQSALLLPDEFTHHGALAKTRMNACFTLMIRQTEDAKLPFAAARVDDPVIGWISRNNSKPERPDDPCLVVNATAKWSDDHLEEPLEDVRRTMLEALQRYIPISPSEAEAANIHRWRYANVDQPAGQAFLLDDVSQLAACGDWCIAGRVEAAFLSAAALGGALKQIVKVAP</sequence>
<protein>
    <recommendedName>
        <fullName evidence="1">Amine oxidase domain-containing protein</fullName>
    </recommendedName>
</protein>